<evidence type="ECO:0000313" key="2">
    <source>
        <dbReference type="Proteomes" id="UP000426027"/>
    </source>
</evidence>
<gene>
    <name evidence="1" type="ORF">GLV81_10595</name>
</gene>
<dbReference type="Gene3D" id="3.40.33.10">
    <property type="entry name" value="CAP"/>
    <property type="match status" value="1"/>
</dbReference>
<dbReference type="KEGG" id="fls:GLV81_10595"/>
<dbReference type="InterPro" id="IPR035940">
    <property type="entry name" value="CAP_sf"/>
</dbReference>
<dbReference type="AlphaFoldDB" id="A0A6I6H1J0"/>
<name>A0A6I6H1J0_9BACT</name>
<dbReference type="RefSeq" id="WP_157478844.1">
    <property type="nucleotide sequence ID" value="NZ_CP046566.1"/>
</dbReference>
<evidence type="ECO:0000313" key="1">
    <source>
        <dbReference type="EMBL" id="QGW28491.1"/>
    </source>
</evidence>
<dbReference type="Proteomes" id="UP000426027">
    <property type="component" value="Chromosome"/>
</dbReference>
<dbReference type="EMBL" id="CP046566">
    <property type="protein sequence ID" value="QGW28491.1"/>
    <property type="molecule type" value="Genomic_DNA"/>
</dbReference>
<proteinExistence type="predicted"/>
<evidence type="ECO:0008006" key="3">
    <source>
        <dbReference type="Google" id="ProtNLM"/>
    </source>
</evidence>
<reference evidence="1 2" key="1">
    <citation type="submission" date="2019-11" db="EMBL/GenBank/DDBJ databases">
        <authorList>
            <person name="Im W.T."/>
        </authorList>
    </citation>
    <scope>NUCLEOTIDE SEQUENCE [LARGE SCALE GENOMIC DNA]</scope>
    <source>
        <strain evidence="1 2">SB-02</strain>
    </source>
</reference>
<accession>A0A6I6H1J0</accession>
<dbReference type="PANTHER" id="PTHR31157">
    <property type="entry name" value="SCP DOMAIN-CONTAINING PROTEIN"/>
    <property type="match status" value="1"/>
</dbReference>
<keyword evidence="2" id="KW-1185">Reference proteome</keyword>
<protein>
    <recommendedName>
        <fullName evidence="3">CAP domain-containing protein</fullName>
    </recommendedName>
</protein>
<dbReference type="PANTHER" id="PTHR31157:SF1">
    <property type="entry name" value="SCP DOMAIN-CONTAINING PROTEIN"/>
    <property type="match status" value="1"/>
</dbReference>
<organism evidence="1 2">
    <name type="scientific">Phnomibacter ginsenosidimutans</name>
    <dbReference type="NCBI Taxonomy" id="2676868"/>
    <lineage>
        <taxon>Bacteria</taxon>
        <taxon>Pseudomonadati</taxon>
        <taxon>Bacteroidota</taxon>
        <taxon>Chitinophagia</taxon>
        <taxon>Chitinophagales</taxon>
        <taxon>Chitinophagaceae</taxon>
        <taxon>Phnomibacter</taxon>
    </lineage>
</organism>
<sequence length="210" mass="23392">MKPVWLLFLFMMFSLFFAPLSLRAGNPLASFSPAWTNAMYAKANTGANARYLSAQEKEVLAILNMVRMNPPLFANTVLKKFPNRSFEMDIAQSAEYNSLMQALLRMKPLPLLQPDSLCWVSARCHAQSTGKAGYVGHDRISEACNQLMHYSGESCHYGYTEPVDMITSLLIDKGVPSLGHRNMLLGSYSKLGPAIAPHATYNTTLVLNFY</sequence>